<dbReference type="InterPro" id="IPR013249">
    <property type="entry name" value="RNA_pol_sigma70_r4_t2"/>
</dbReference>
<evidence type="ECO:0000313" key="8">
    <source>
        <dbReference type="Proteomes" id="UP000184394"/>
    </source>
</evidence>
<organism evidence="7 8">
    <name type="scientific">Ruminococcus flavefaciens</name>
    <dbReference type="NCBI Taxonomy" id="1265"/>
    <lineage>
        <taxon>Bacteria</taxon>
        <taxon>Bacillati</taxon>
        <taxon>Bacillota</taxon>
        <taxon>Clostridia</taxon>
        <taxon>Eubacteriales</taxon>
        <taxon>Oscillospiraceae</taxon>
        <taxon>Ruminococcus</taxon>
    </lineage>
</organism>
<gene>
    <name evidence="7" type="ORF">SAMN04487860_10529</name>
</gene>
<dbReference type="InterPro" id="IPR013324">
    <property type="entry name" value="RNA_pol_sigma_r3/r4-like"/>
</dbReference>
<evidence type="ECO:0000313" key="7">
    <source>
        <dbReference type="EMBL" id="SHM45877.1"/>
    </source>
</evidence>
<dbReference type="OrthoDB" id="1820736at2"/>
<dbReference type="PANTHER" id="PTHR43133">
    <property type="entry name" value="RNA POLYMERASE ECF-TYPE SIGMA FACTO"/>
    <property type="match status" value="1"/>
</dbReference>
<name>A0A1M7J0B8_RUMFL</name>
<dbReference type="AlphaFoldDB" id="A0A1M7J0B8"/>
<reference evidence="7 8" key="1">
    <citation type="submission" date="2016-11" db="EMBL/GenBank/DDBJ databases">
        <authorList>
            <person name="Jaros S."/>
            <person name="Januszkiewicz K."/>
            <person name="Wedrychowicz H."/>
        </authorList>
    </citation>
    <scope>NUCLEOTIDE SEQUENCE [LARGE SCALE GENOMIC DNA]</scope>
    <source>
        <strain evidence="7 8">Y1</strain>
    </source>
</reference>
<dbReference type="SUPFAM" id="SSF88946">
    <property type="entry name" value="Sigma2 domain of RNA polymerase sigma factors"/>
    <property type="match status" value="1"/>
</dbReference>
<keyword evidence="3" id="KW-0731">Sigma factor</keyword>
<evidence type="ECO:0000256" key="2">
    <source>
        <dbReference type="ARBA" id="ARBA00023015"/>
    </source>
</evidence>
<dbReference type="EMBL" id="FRCT01000005">
    <property type="protein sequence ID" value="SHM45877.1"/>
    <property type="molecule type" value="Genomic_DNA"/>
</dbReference>
<dbReference type="InterPro" id="IPR014284">
    <property type="entry name" value="RNA_pol_sigma-70_dom"/>
</dbReference>
<dbReference type="SUPFAM" id="SSF88659">
    <property type="entry name" value="Sigma3 and sigma4 domains of RNA polymerase sigma factors"/>
    <property type="match status" value="1"/>
</dbReference>
<dbReference type="Proteomes" id="UP000184394">
    <property type="component" value="Unassembled WGS sequence"/>
</dbReference>
<evidence type="ECO:0000256" key="5">
    <source>
        <dbReference type="ARBA" id="ARBA00023163"/>
    </source>
</evidence>
<dbReference type="GO" id="GO:0016987">
    <property type="term" value="F:sigma factor activity"/>
    <property type="evidence" value="ECO:0007669"/>
    <property type="project" value="UniProtKB-KW"/>
</dbReference>
<dbReference type="InterPro" id="IPR013325">
    <property type="entry name" value="RNA_pol_sigma_r2"/>
</dbReference>
<keyword evidence="5" id="KW-0804">Transcription</keyword>
<dbReference type="NCBIfam" id="TIGR02937">
    <property type="entry name" value="sigma70-ECF"/>
    <property type="match status" value="1"/>
</dbReference>
<dbReference type="PANTHER" id="PTHR43133:SF8">
    <property type="entry name" value="RNA POLYMERASE SIGMA FACTOR HI_1459-RELATED"/>
    <property type="match status" value="1"/>
</dbReference>
<keyword evidence="4" id="KW-0238">DNA-binding</keyword>
<dbReference type="Pfam" id="PF08281">
    <property type="entry name" value="Sigma70_r4_2"/>
    <property type="match status" value="1"/>
</dbReference>
<evidence type="ECO:0000256" key="1">
    <source>
        <dbReference type="ARBA" id="ARBA00010641"/>
    </source>
</evidence>
<proteinExistence type="inferred from homology"/>
<sequence length="188" mass="21685">MTDEKLRKLLESSPDKAHRLIFDEYYNYVYTIVFNRLRSIAAREDIDECVSDVFSDIFMKYEPDSEHSGDIKGFVSTISQRRSIDMFRRLRSRSADTVSIDGDEIIQLASSERVDELAERSETAHEVLDAVTSLGEPDSTIVMQKYYYGKSSNEIADMVGMKSDAVRKRLSRVLKRLREILSDIHEGR</sequence>
<dbReference type="GO" id="GO:0003677">
    <property type="term" value="F:DNA binding"/>
    <property type="evidence" value="ECO:0007669"/>
    <property type="project" value="UniProtKB-KW"/>
</dbReference>
<evidence type="ECO:0000256" key="4">
    <source>
        <dbReference type="ARBA" id="ARBA00023125"/>
    </source>
</evidence>
<dbReference type="InterPro" id="IPR039425">
    <property type="entry name" value="RNA_pol_sigma-70-like"/>
</dbReference>
<feature type="domain" description="RNA polymerase sigma factor 70 region 4 type 2" evidence="6">
    <location>
        <begin position="126"/>
        <end position="177"/>
    </location>
</feature>
<accession>A0A1M7J0B8</accession>
<evidence type="ECO:0000259" key="6">
    <source>
        <dbReference type="Pfam" id="PF08281"/>
    </source>
</evidence>
<protein>
    <submittedName>
        <fullName evidence="7">RNA polymerase sigma-70 factor, ECF subfamily</fullName>
    </submittedName>
</protein>
<dbReference type="Gene3D" id="1.10.10.10">
    <property type="entry name" value="Winged helix-like DNA-binding domain superfamily/Winged helix DNA-binding domain"/>
    <property type="match status" value="1"/>
</dbReference>
<evidence type="ECO:0000256" key="3">
    <source>
        <dbReference type="ARBA" id="ARBA00023082"/>
    </source>
</evidence>
<dbReference type="GO" id="GO:0006352">
    <property type="term" value="P:DNA-templated transcription initiation"/>
    <property type="evidence" value="ECO:0007669"/>
    <property type="project" value="InterPro"/>
</dbReference>
<keyword evidence="2" id="KW-0805">Transcription regulation</keyword>
<dbReference type="RefSeq" id="WP_072950028.1">
    <property type="nucleotide sequence ID" value="NZ_FRCT01000005.1"/>
</dbReference>
<comment type="similarity">
    <text evidence="1">Belongs to the sigma-70 factor family. ECF subfamily.</text>
</comment>
<dbReference type="Gene3D" id="1.10.1740.10">
    <property type="match status" value="1"/>
</dbReference>
<dbReference type="InterPro" id="IPR036388">
    <property type="entry name" value="WH-like_DNA-bd_sf"/>
</dbReference>